<organism evidence="1 2">
    <name type="scientific">Aspergillus melleus</name>
    <dbReference type="NCBI Taxonomy" id="138277"/>
    <lineage>
        <taxon>Eukaryota</taxon>
        <taxon>Fungi</taxon>
        <taxon>Dikarya</taxon>
        <taxon>Ascomycota</taxon>
        <taxon>Pezizomycotina</taxon>
        <taxon>Eurotiomycetes</taxon>
        <taxon>Eurotiomycetidae</taxon>
        <taxon>Eurotiales</taxon>
        <taxon>Aspergillaceae</taxon>
        <taxon>Aspergillus</taxon>
        <taxon>Aspergillus subgen. Circumdati</taxon>
    </lineage>
</organism>
<proteinExistence type="predicted"/>
<gene>
    <name evidence="1" type="ORF">N8T08_002399</name>
</gene>
<name>A0ACC3AM62_9EURO</name>
<dbReference type="EMBL" id="JAOPJF010000142">
    <property type="protein sequence ID" value="KAK1138543.1"/>
    <property type="molecule type" value="Genomic_DNA"/>
</dbReference>
<protein>
    <submittedName>
        <fullName evidence="1">Uncharacterized protein</fullName>
    </submittedName>
</protein>
<evidence type="ECO:0000313" key="1">
    <source>
        <dbReference type="EMBL" id="KAK1138543.1"/>
    </source>
</evidence>
<dbReference type="Proteomes" id="UP001177260">
    <property type="component" value="Unassembled WGS sequence"/>
</dbReference>
<keyword evidence="2" id="KW-1185">Reference proteome</keyword>
<reference evidence="1 2" key="1">
    <citation type="journal article" date="2023" name="ACS Omega">
        <title>Identification of the Neoaspergillic Acid Biosynthesis Gene Cluster by Establishing an In Vitro CRISPR-Ribonucleoprotein Genetic System in Aspergillus melleus.</title>
        <authorList>
            <person name="Yuan B."/>
            <person name="Grau M.F."/>
            <person name="Murata R.M."/>
            <person name="Torok T."/>
            <person name="Venkateswaran K."/>
            <person name="Stajich J.E."/>
            <person name="Wang C.C.C."/>
        </authorList>
    </citation>
    <scope>NUCLEOTIDE SEQUENCE [LARGE SCALE GENOMIC DNA]</scope>
    <source>
        <strain evidence="1 2">IMV 1140</strain>
    </source>
</reference>
<comment type="caution">
    <text evidence="1">The sequence shown here is derived from an EMBL/GenBank/DDBJ whole genome shotgun (WGS) entry which is preliminary data.</text>
</comment>
<sequence length="456" mass="50988">MTTESMGPTLSRWTDIAVSFYWLKGKKALYVDELHKQYGPVVRIAPNEVDICDVGAAKEIHKTGGRFVKSEWYRLLIPRPFENVFSTPDPHLHSSRRRLLASPLSDSSLTRFEAQIWEMVQLAIGQMSCEMKAKGAVDVFKWWLFMATDIIGELSFGESFRMLEKGEKNQYTHDLEYLGSLAPIRTTFPFLVKIGAILPLPIFSKAVQAGTRVHEYARESVARHKSLAAKDASNAKGTLFTKLSDAGDKGLSEHETCSEARGYIVAGSDTTAVTLTYLVYAVCQDSRIREKLVSELISLPDNLTDRHARNLPYLNQVINETLRLYTAIPGVLPRVVPEEGAQLAGFNLPGGTIVSTQAYSMHRDPNIFHDPLTFNPERWAKPTKAMKDASLPFGGGSRICLGIHLARMELRLATSLFFRTFPSVKMSTIEGMCDDDMEMASYFLLSPKGHRCLVEV</sequence>
<accession>A0ACC3AM62</accession>
<evidence type="ECO:0000313" key="2">
    <source>
        <dbReference type="Proteomes" id="UP001177260"/>
    </source>
</evidence>